<dbReference type="Proteomes" id="UP000243876">
    <property type="component" value="Unassembled WGS sequence"/>
</dbReference>
<keyword evidence="2" id="KW-1185">Reference proteome</keyword>
<protein>
    <submittedName>
        <fullName evidence="1">SPOSA6832_03839-mRNA-1:cds</fullName>
    </submittedName>
</protein>
<organism evidence="1 2">
    <name type="scientific">Sporidiobolus salmonicolor</name>
    <name type="common">Yeast-like fungus</name>
    <name type="synonym">Sporobolomyces salmonicolor</name>
    <dbReference type="NCBI Taxonomy" id="5005"/>
    <lineage>
        <taxon>Eukaryota</taxon>
        <taxon>Fungi</taxon>
        <taxon>Dikarya</taxon>
        <taxon>Basidiomycota</taxon>
        <taxon>Pucciniomycotina</taxon>
        <taxon>Microbotryomycetes</taxon>
        <taxon>Sporidiobolales</taxon>
        <taxon>Sporidiobolaceae</taxon>
        <taxon>Sporobolomyces</taxon>
    </lineage>
</organism>
<dbReference type="PANTHER" id="PTHR39332">
    <property type="entry name" value="BLL4707 PROTEIN"/>
    <property type="match status" value="1"/>
</dbReference>
<name>A0A0D6ER53_SPOSA</name>
<feature type="non-terminal residue" evidence="1">
    <location>
        <position position="1"/>
    </location>
</feature>
<dbReference type="Gene3D" id="3.30.530.20">
    <property type="match status" value="1"/>
</dbReference>
<dbReference type="AlphaFoldDB" id="A0A0D6ER53"/>
<sequence>MSAPVTGNFVIESAVVDAPLATVWHKIKLNDFSSFWTALKSSGPAPKGVSEEADVHEWVFKPALSYTSVISTITLHAVTTGAHANSTFIEWTGQFSSDADVSVIEDAKYKRREALADLAKAVKA</sequence>
<reference evidence="2" key="1">
    <citation type="submission" date="2015-02" db="EMBL/GenBank/DDBJ databases">
        <authorList>
            <person name="Gon?alves P."/>
        </authorList>
    </citation>
    <scope>NUCLEOTIDE SEQUENCE [LARGE SCALE GENOMIC DNA]</scope>
</reference>
<evidence type="ECO:0000313" key="1">
    <source>
        <dbReference type="EMBL" id="CEQ42065.1"/>
    </source>
</evidence>
<dbReference type="EMBL" id="CENE01000020">
    <property type="protein sequence ID" value="CEQ42065.1"/>
    <property type="molecule type" value="Genomic_DNA"/>
</dbReference>
<gene>
    <name evidence="1" type="primary">SPOSA6832_03839</name>
</gene>
<proteinExistence type="predicted"/>
<dbReference type="InterPro" id="IPR023393">
    <property type="entry name" value="START-like_dom_sf"/>
</dbReference>
<evidence type="ECO:0000313" key="2">
    <source>
        <dbReference type="Proteomes" id="UP000243876"/>
    </source>
</evidence>
<accession>A0A0D6ER53</accession>
<dbReference type="OrthoDB" id="10255646at2759"/>
<dbReference type="PANTHER" id="PTHR39332:SF7">
    <property type="entry name" value="SRPBCC FAMILY PROTEIN"/>
    <property type="match status" value="1"/>
</dbReference>